<feature type="non-terminal residue" evidence="1">
    <location>
        <position position="1"/>
    </location>
</feature>
<gene>
    <name evidence="1" type="ORF">B0H65DRAFT_423386</name>
</gene>
<evidence type="ECO:0000313" key="1">
    <source>
        <dbReference type="EMBL" id="KAK3348034.1"/>
    </source>
</evidence>
<proteinExistence type="predicted"/>
<dbReference type="EMBL" id="JAUEPP010000003">
    <property type="protein sequence ID" value="KAK3348034.1"/>
    <property type="molecule type" value="Genomic_DNA"/>
</dbReference>
<evidence type="ECO:0000313" key="2">
    <source>
        <dbReference type="Proteomes" id="UP001278500"/>
    </source>
</evidence>
<dbReference type="AlphaFoldDB" id="A0AAE0JIE2"/>
<organism evidence="1 2">
    <name type="scientific">Neurospora tetraspora</name>
    <dbReference type="NCBI Taxonomy" id="94610"/>
    <lineage>
        <taxon>Eukaryota</taxon>
        <taxon>Fungi</taxon>
        <taxon>Dikarya</taxon>
        <taxon>Ascomycota</taxon>
        <taxon>Pezizomycotina</taxon>
        <taxon>Sordariomycetes</taxon>
        <taxon>Sordariomycetidae</taxon>
        <taxon>Sordariales</taxon>
        <taxon>Sordariaceae</taxon>
        <taxon>Neurospora</taxon>
    </lineage>
</organism>
<accession>A0AAE0JIE2</accession>
<name>A0AAE0JIE2_9PEZI</name>
<reference evidence="1" key="2">
    <citation type="submission" date="2023-06" db="EMBL/GenBank/DDBJ databases">
        <authorList>
            <consortium name="Lawrence Berkeley National Laboratory"/>
            <person name="Haridas S."/>
            <person name="Hensen N."/>
            <person name="Bonometti L."/>
            <person name="Westerberg I."/>
            <person name="Brannstrom I.O."/>
            <person name="Guillou S."/>
            <person name="Cros-Aarteil S."/>
            <person name="Calhoun S."/>
            <person name="Kuo A."/>
            <person name="Mondo S."/>
            <person name="Pangilinan J."/>
            <person name="Riley R."/>
            <person name="Labutti K."/>
            <person name="Andreopoulos B."/>
            <person name="Lipzen A."/>
            <person name="Chen C."/>
            <person name="Yanf M."/>
            <person name="Daum C."/>
            <person name="Ng V."/>
            <person name="Clum A."/>
            <person name="Steindorff A."/>
            <person name="Ohm R."/>
            <person name="Martin F."/>
            <person name="Silar P."/>
            <person name="Natvig D."/>
            <person name="Lalanne C."/>
            <person name="Gautier V."/>
            <person name="Ament-Velasquez S.L."/>
            <person name="Kruys A."/>
            <person name="Hutchinson M.I."/>
            <person name="Powell A.J."/>
            <person name="Barry K."/>
            <person name="Miller A.N."/>
            <person name="Grigoriev I.V."/>
            <person name="Debuchy R."/>
            <person name="Gladieux P."/>
            <person name="Thoren M.H."/>
            <person name="Johannesson H."/>
        </authorList>
    </citation>
    <scope>NUCLEOTIDE SEQUENCE</scope>
    <source>
        <strain evidence="1">CBS 560.94</strain>
    </source>
</reference>
<reference evidence="1" key="1">
    <citation type="journal article" date="2023" name="Mol. Phylogenet. Evol.">
        <title>Genome-scale phylogeny and comparative genomics of the fungal order Sordariales.</title>
        <authorList>
            <person name="Hensen N."/>
            <person name="Bonometti L."/>
            <person name="Westerberg I."/>
            <person name="Brannstrom I.O."/>
            <person name="Guillou S."/>
            <person name="Cros-Aarteil S."/>
            <person name="Calhoun S."/>
            <person name="Haridas S."/>
            <person name="Kuo A."/>
            <person name="Mondo S."/>
            <person name="Pangilinan J."/>
            <person name="Riley R."/>
            <person name="LaButti K."/>
            <person name="Andreopoulos B."/>
            <person name="Lipzen A."/>
            <person name="Chen C."/>
            <person name="Yan M."/>
            <person name="Daum C."/>
            <person name="Ng V."/>
            <person name="Clum A."/>
            <person name="Steindorff A."/>
            <person name="Ohm R.A."/>
            <person name="Martin F."/>
            <person name="Silar P."/>
            <person name="Natvig D.O."/>
            <person name="Lalanne C."/>
            <person name="Gautier V."/>
            <person name="Ament-Velasquez S.L."/>
            <person name="Kruys A."/>
            <person name="Hutchinson M.I."/>
            <person name="Powell A.J."/>
            <person name="Barry K."/>
            <person name="Miller A.N."/>
            <person name="Grigoriev I.V."/>
            <person name="Debuchy R."/>
            <person name="Gladieux P."/>
            <person name="Hiltunen Thoren M."/>
            <person name="Johannesson H."/>
        </authorList>
    </citation>
    <scope>NUCLEOTIDE SEQUENCE</scope>
    <source>
        <strain evidence="1">CBS 560.94</strain>
    </source>
</reference>
<dbReference type="RefSeq" id="XP_062683116.1">
    <property type="nucleotide sequence ID" value="XM_062824451.1"/>
</dbReference>
<sequence>EAEDTLHKITQGNNIFSIFLAKFKRLRYKVKVNTWPKLIKILLLQRALNN</sequence>
<comment type="caution">
    <text evidence="1">The sequence shown here is derived from an EMBL/GenBank/DDBJ whole genome shotgun (WGS) entry which is preliminary data.</text>
</comment>
<dbReference type="Proteomes" id="UP001278500">
    <property type="component" value="Unassembled WGS sequence"/>
</dbReference>
<protein>
    <submittedName>
        <fullName evidence="1">Uncharacterized protein</fullName>
    </submittedName>
</protein>
<dbReference type="GeneID" id="87861605"/>
<keyword evidence="2" id="KW-1185">Reference proteome</keyword>